<reference evidence="1 2" key="1">
    <citation type="journal article" date="2013" name="Genome Announc.">
        <title>Whole-Genome Sequence of the Clinical Strain Corynebacterium argentoratense DSM 44202, Isolated from a Human Throat Specimen.</title>
        <authorList>
            <person name="Bomholt C."/>
            <person name="Glaub A."/>
            <person name="Gravermann K."/>
            <person name="Albersmeier A."/>
            <person name="Brinkrolf K."/>
            <person name="Ruckert C."/>
            <person name="Tauch A."/>
        </authorList>
    </citation>
    <scope>NUCLEOTIDE SEQUENCE [LARGE SCALE GENOMIC DNA]</scope>
    <source>
        <strain evidence="1">DSM 44202</strain>
    </source>
</reference>
<dbReference type="KEGG" id="caz:CARG_08795"/>
<dbReference type="HOGENOM" id="CLU_3166906_0_0_11"/>
<dbReference type="PATRIC" id="fig|1348662.3.peg.1736"/>
<protein>
    <submittedName>
        <fullName evidence="1">Uncharacterized protein</fullName>
    </submittedName>
</protein>
<sequence>MRRALIIGYGRSGTKTVACMMDQLKVSLSERMPAEALAEAPAQPAAN</sequence>
<dbReference type="RefSeq" id="WP_021012252.1">
    <property type="nucleotide sequence ID" value="NC_022198.1"/>
</dbReference>
<organism evidence="1 2">
    <name type="scientific">Corynebacterium argentoratense DSM 44202</name>
    <dbReference type="NCBI Taxonomy" id="1348662"/>
    <lineage>
        <taxon>Bacteria</taxon>
        <taxon>Bacillati</taxon>
        <taxon>Actinomycetota</taxon>
        <taxon>Actinomycetes</taxon>
        <taxon>Mycobacteriales</taxon>
        <taxon>Corynebacteriaceae</taxon>
        <taxon>Corynebacterium</taxon>
    </lineage>
</organism>
<dbReference type="STRING" id="1348662.CARG_08795"/>
<name>U3GZX9_9CORY</name>
<accession>U3GZX9</accession>
<proteinExistence type="predicted"/>
<evidence type="ECO:0000313" key="1">
    <source>
        <dbReference type="EMBL" id="AGU15857.1"/>
    </source>
</evidence>
<keyword evidence="2" id="KW-1185">Reference proteome</keyword>
<evidence type="ECO:0000313" key="2">
    <source>
        <dbReference type="Proteomes" id="UP000016943"/>
    </source>
</evidence>
<dbReference type="EMBL" id="CP006365">
    <property type="protein sequence ID" value="AGU15857.1"/>
    <property type="molecule type" value="Genomic_DNA"/>
</dbReference>
<gene>
    <name evidence="1" type="ORF">CARG_08795</name>
</gene>
<dbReference type="AlphaFoldDB" id="U3GZX9"/>
<dbReference type="GeneID" id="78250776"/>
<dbReference type="Proteomes" id="UP000016943">
    <property type="component" value="Chromosome"/>
</dbReference>